<dbReference type="InterPro" id="IPR002539">
    <property type="entry name" value="MaoC-like_dom"/>
</dbReference>
<feature type="domain" description="Peroxisomal multifunctional enzyme type 2-like N-terminal" evidence="2">
    <location>
        <begin position="19"/>
        <end position="146"/>
    </location>
</feature>
<dbReference type="Pfam" id="PF01575">
    <property type="entry name" value="MaoC_dehydratas"/>
    <property type="match status" value="1"/>
</dbReference>
<accession>A0A0F9UKD5</accession>
<dbReference type="CDD" id="cd03448">
    <property type="entry name" value="HDE_HSD"/>
    <property type="match status" value="1"/>
</dbReference>
<dbReference type="PANTHER" id="PTHR13078:SF56">
    <property type="entry name" value="PEROXISOMAL MULTIFUNCTIONAL ENZYME TYPE 2"/>
    <property type="match status" value="1"/>
</dbReference>
<name>A0A0F9UKD5_9ZZZZ</name>
<dbReference type="GO" id="GO:0004300">
    <property type="term" value="F:enoyl-CoA hydratase activity"/>
    <property type="evidence" value="ECO:0007669"/>
    <property type="project" value="TreeGrafter"/>
</dbReference>
<dbReference type="GO" id="GO:0044594">
    <property type="term" value="F:17-beta-hydroxysteroid dehydrogenase (NAD+) activity"/>
    <property type="evidence" value="ECO:0007669"/>
    <property type="project" value="TreeGrafter"/>
</dbReference>
<evidence type="ECO:0000259" key="1">
    <source>
        <dbReference type="Pfam" id="PF01575"/>
    </source>
</evidence>
<comment type="caution">
    <text evidence="3">The sequence shown here is derived from an EMBL/GenBank/DDBJ whole genome shotgun (WGS) entry which is preliminary data.</text>
</comment>
<dbReference type="Pfam" id="PF22622">
    <property type="entry name" value="MFE-2_hydrat-2_N"/>
    <property type="match status" value="1"/>
</dbReference>
<protein>
    <submittedName>
        <fullName evidence="3">Uncharacterized protein</fullName>
    </submittedName>
</protein>
<dbReference type="EMBL" id="LAZR01000134">
    <property type="protein sequence ID" value="KKN87787.1"/>
    <property type="molecule type" value="Genomic_DNA"/>
</dbReference>
<proteinExistence type="predicted"/>
<dbReference type="AlphaFoldDB" id="A0A0F9UKD5"/>
<evidence type="ECO:0000313" key="3">
    <source>
        <dbReference type="EMBL" id="KKN87787.1"/>
    </source>
</evidence>
<dbReference type="SUPFAM" id="SSF54637">
    <property type="entry name" value="Thioesterase/thiol ester dehydrase-isomerase"/>
    <property type="match status" value="2"/>
</dbReference>
<organism evidence="3">
    <name type="scientific">marine sediment metagenome</name>
    <dbReference type="NCBI Taxonomy" id="412755"/>
    <lineage>
        <taxon>unclassified sequences</taxon>
        <taxon>metagenomes</taxon>
        <taxon>ecological metagenomes</taxon>
    </lineage>
</organism>
<dbReference type="GO" id="GO:0006635">
    <property type="term" value="P:fatty acid beta-oxidation"/>
    <property type="evidence" value="ECO:0007669"/>
    <property type="project" value="TreeGrafter"/>
</dbReference>
<feature type="domain" description="MaoC-like" evidence="1">
    <location>
        <begin position="163"/>
        <end position="275"/>
    </location>
</feature>
<dbReference type="PANTHER" id="PTHR13078">
    <property type="entry name" value="PEROXISOMAL MULTIFUNCTIONAL ENZYME TYPE 2-RELATED"/>
    <property type="match status" value="1"/>
</dbReference>
<gene>
    <name evidence="3" type="ORF">LCGC14_0254790</name>
</gene>
<dbReference type="InterPro" id="IPR029069">
    <property type="entry name" value="HotDog_dom_sf"/>
</dbReference>
<reference evidence="3" key="1">
    <citation type="journal article" date="2015" name="Nature">
        <title>Complex archaea that bridge the gap between prokaryotes and eukaryotes.</title>
        <authorList>
            <person name="Spang A."/>
            <person name="Saw J.H."/>
            <person name="Jorgensen S.L."/>
            <person name="Zaremba-Niedzwiedzka K."/>
            <person name="Martijn J."/>
            <person name="Lind A.E."/>
            <person name="van Eijk R."/>
            <person name="Schleper C."/>
            <person name="Guy L."/>
            <person name="Ettema T.J."/>
        </authorList>
    </citation>
    <scope>NUCLEOTIDE SEQUENCE</scope>
</reference>
<dbReference type="GO" id="GO:0003857">
    <property type="term" value="F:(3S)-3-hydroxyacyl-CoA dehydrogenase (NAD+) activity"/>
    <property type="evidence" value="ECO:0007669"/>
    <property type="project" value="TreeGrafter"/>
</dbReference>
<evidence type="ECO:0000259" key="2">
    <source>
        <dbReference type="Pfam" id="PF22622"/>
    </source>
</evidence>
<dbReference type="Gene3D" id="3.10.129.10">
    <property type="entry name" value="Hotdog Thioesterase"/>
    <property type="match status" value="2"/>
</dbReference>
<sequence length="285" mass="31333">MPLDIDALNAWEFKDLEHSYTKRDTMLYALGLGFGEDPNDEKELAYVYEDGLLAAPSMAVILGYPGFWLSDPRTGVEWKKVLHGEQWLDVFKPLPVEGKVIGRTRIDHISDKGEGKGAVLHISRDIIDAASNETLARVSMSTFARGDGGFGGEKIAGPIPATLPDRAPDHICDLTTLPRQALIYRLSGDYNPLHADPAVARSVGFDRPILHGLATYGLGCRAILKTICDYDASRLTGLDVRFSAPVYPGETVRFEIWRDGTEVRFRAVVPERNVVVLNNGAARLA</sequence>
<dbReference type="InterPro" id="IPR054357">
    <property type="entry name" value="MFE-2_N"/>
</dbReference>